<dbReference type="InterPro" id="IPR020578">
    <property type="entry name" value="Aminotrans_V_PyrdxlP_BS"/>
</dbReference>
<dbReference type="SUPFAM" id="SSF53383">
    <property type="entry name" value="PLP-dependent transferases"/>
    <property type="match status" value="1"/>
</dbReference>
<dbReference type="PANTHER" id="PTHR21152">
    <property type="entry name" value="AMINOTRANSFERASE CLASS V"/>
    <property type="match status" value="1"/>
</dbReference>
<evidence type="ECO:0000313" key="8">
    <source>
        <dbReference type="Proteomes" id="UP001235840"/>
    </source>
</evidence>
<sequence>MLPDHQTLRIPGPTPIPPSVQKAMAQGMIGHRSSDFKQLLQEISPRLKPIFGTTHEVLLLTNSGTAGLEAAVVNSLQPHDEVLVLVTGAFGERFVKICETYQAHVHRLDVQLGRSVQPEQVSEFLKQYPKVKAVFVTYCETSTAVLNPVAEIATAIHDVSDALVIVDGVSCVGAVPMQMDEWGIDIVVTGSQKAFMLPTGLSFIAISEKAQKIIDQNKQPRFYLDLRKYRDSIKEFSTPFTPAVSLIQGLQQTLNLFEEEGLEQVFKRHVLMRDMTRAACRALNLPLLTSDEDASPTVTAIRPIDFQADELRGILKKEFGITIAGGQQQLQGKIFRLGHMGYCAPSDVLQYISAVEIALKRLKVEIELGQGLKAAQEVYYHAI</sequence>
<organism evidence="7 8">
    <name type="scientific">Caldalkalibacillus horti</name>
    <dbReference type="NCBI Taxonomy" id="77523"/>
    <lineage>
        <taxon>Bacteria</taxon>
        <taxon>Bacillati</taxon>
        <taxon>Bacillota</taxon>
        <taxon>Bacilli</taxon>
        <taxon>Bacillales</taxon>
        <taxon>Bacillaceae</taxon>
        <taxon>Caldalkalibacillus</taxon>
    </lineage>
</organism>
<dbReference type="InterPro" id="IPR015422">
    <property type="entry name" value="PyrdxlP-dep_Trfase_small"/>
</dbReference>
<reference evidence="7 8" key="1">
    <citation type="submission" date="2023-07" db="EMBL/GenBank/DDBJ databases">
        <title>Genomic Encyclopedia of Type Strains, Phase IV (KMG-IV): sequencing the most valuable type-strain genomes for metagenomic binning, comparative biology and taxonomic classification.</title>
        <authorList>
            <person name="Goeker M."/>
        </authorList>
    </citation>
    <scope>NUCLEOTIDE SEQUENCE [LARGE SCALE GENOMIC DNA]</scope>
    <source>
        <strain evidence="7 8">DSM 12751</strain>
    </source>
</reference>
<gene>
    <name evidence="7" type="ORF">J2S11_004130</name>
</gene>
<evidence type="ECO:0000256" key="2">
    <source>
        <dbReference type="ARBA" id="ARBA00009236"/>
    </source>
</evidence>
<dbReference type="InterPro" id="IPR015424">
    <property type="entry name" value="PyrdxlP-dep_Trfase"/>
</dbReference>
<comment type="caution">
    <text evidence="7">The sequence shown here is derived from an EMBL/GenBank/DDBJ whole genome shotgun (WGS) entry which is preliminary data.</text>
</comment>
<accession>A0ABT9W4K0</accession>
<evidence type="ECO:0000256" key="3">
    <source>
        <dbReference type="ARBA" id="ARBA00022898"/>
    </source>
</evidence>
<dbReference type="RefSeq" id="WP_307397728.1">
    <property type="nucleotide sequence ID" value="NZ_BAAADK010000020.1"/>
</dbReference>
<protein>
    <submittedName>
        <fullName evidence="7">Aspartate aminotransferase-like enzyme</fullName>
    </submittedName>
</protein>
<evidence type="ECO:0000256" key="1">
    <source>
        <dbReference type="ARBA" id="ARBA00001933"/>
    </source>
</evidence>
<feature type="domain" description="Aminotransferase class V" evidence="6">
    <location>
        <begin position="26"/>
        <end position="330"/>
    </location>
</feature>
<comment type="similarity">
    <text evidence="2 4">Belongs to the class-V pyridoxal-phosphate-dependent aminotransferase family.</text>
</comment>
<dbReference type="PANTHER" id="PTHR21152:SF40">
    <property type="entry name" value="ALANINE--GLYOXYLATE AMINOTRANSFERASE"/>
    <property type="match status" value="1"/>
</dbReference>
<evidence type="ECO:0000256" key="4">
    <source>
        <dbReference type="RuleBase" id="RU004075"/>
    </source>
</evidence>
<dbReference type="PIRSF" id="PIRSF000524">
    <property type="entry name" value="SPT"/>
    <property type="match status" value="1"/>
</dbReference>
<dbReference type="InterPro" id="IPR000192">
    <property type="entry name" value="Aminotrans_V_dom"/>
</dbReference>
<dbReference type="Gene3D" id="3.90.1150.10">
    <property type="entry name" value="Aspartate Aminotransferase, domain 1"/>
    <property type="match status" value="1"/>
</dbReference>
<comment type="cofactor">
    <cofactor evidence="1 5">
        <name>pyridoxal 5'-phosphate</name>
        <dbReference type="ChEBI" id="CHEBI:597326"/>
    </cofactor>
</comment>
<keyword evidence="8" id="KW-1185">Reference proteome</keyword>
<dbReference type="Pfam" id="PF00266">
    <property type="entry name" value="Aminotran_5"/>
    <property type="match status" value="1"/>
</dbReference>
<evidence type="ECO:0000313" key="7">
    <source>
        <dbReference type="EMBL" id="MDQ0168178.1"/>
    </source>
</evidence>
<dbReference type="Gene3D" id="3.40.640.10">
    <property type="entry name" value="Type I PLP-dependent aspartate aminotransferase-like (Major domain)"/>
    <property type="match status" value="1"/>
</dbReference>
<name>A0ABT9W4K0_9BACI</name>
<dbReference type="Proteomes" id="UP001235840">
    <property type="component" value="Unassembled WGS sequence"/>
</dbReference>
<keyword evidence="3" id="KW-0663">Pyridoxal phosphate</keyword>
<dbReference type="InterPro" id="IPR024169">
    <property type="entry name" value="SP_NH2Trfase/AEP_transaminase"/>
</dbReference>
<dbReference type="PROSITE" id="PS00595">
    <property type="entry name" value="AA_TRANSFER_CLASS_5"/>
    <property type="match status" value="1"/>
</dbReference>
<evidence type="ECO:0000256" key="5">
    <source>
        <dbReference type="RuleBase" id="RU004504"/>
    </source>
</evidence>
<proteinExistence type="inferred from homology"/>
<dbReference type="EMBL" id="JAUSTY010000025">
    <property type="protein sequence ID" value="MDQ0168178.1"/>
    <property type="molecule type" value="Genomic_DNA"/>
</dbReference>
<evidence type="ECO:0000259" key="6">
    <source>
        <dbReference type="Pfam" id="PF00266"/>
    </source>
</evidence>
<dbReference type="InterPro" id="IPR015421">
    <property type="entry name" value="PyrdxlP-dep_Trfase_major"/>
</dbReference>